<dbReference type="WBParaSite" id="Smp_334650.1">
    <property type="protein sequence ID" value="Smp_334650.1"/>
    <property type="gene ID" value="Smp_334650"/>
</dbReference>
<evidence type="ECO:0000313" key="1">
    <source>
        <dbReference type="Proteomes" id="UP000008854"/>
    </source>
</evidence>
<keyword evidence="1" id="KW-1185">Reference proteome</keyword>
<dbReference type="Proteomes" id="UP000008854">
    <property type="component" value="Unassembled WGS sequence"/>
</dbReference>
<reference evidence="1" key="1">
    <citation type="journal article" date="2012" name="PLoS Negl. Trop. Dis.">
        <title>A systematically improved high quality genome and transcriptome of the human blood fluke Schistosoma mansoni.</title>
        <authorList>
            <person name="Protasio A.V."/>
            <person name="Tsai I.J."/>
            <person name="Babbage A."/>
            <person name="Nichol S."/>
            <person name="Hunt M."/>
            <person name="Aslett M.A."/>
            <person name="De Silva N."/>
            <person name="Velarde G.S."/>
            <person name="Anderson T.J."/>
            <person name="Clark R.C."/>
            <person name="Davidson C."/>
            <person name="Dillon G.P."/>
            <person name="Holroyd N.E."/>
            <person name="LoVerde P.T."/>
            <person name="Lloyd C."/>
            <person name="McQuillan J."/>
            <person name="Oliveira G."/>
            <person name="Otto T.D."/>
            <person name="Parker-Manuel S.J."/>
            <person name="Quail M.A."/>
            <person name="Wilson R.A."/>
            <person name="Zerlotini A."/>
            <person name="Dunne D.W."/>
            <person name="Berriman M."/>
        </authorList>
    </citation>
    <scope>NUCLEOTIDE SEQUENCE [LARGE SCALE GENOMIC DNA]</scope>
    <source>
        <strain evidence="1">Puerto Rican</strain>
    </source>
</reference>
<evidence type="ECO:0000313" key="2">
    <source>
        <dbReference type="WBParaSite" id="Smp_334650.1"/>
    </source>
</evidence>
<accession>A0A5K4FAL0</accession>
<reference evidence="2" key="2">
    <citation type="submission" date="2019-11" db="UniProtKB">
        <authorList>
            <consortium name="WormBaseParasite"/>
        </authorList>
    </citation>
    <scope>IDENTIFICATION</scope>
    <source>
        <strain evidence="2">Puerto Rican</strain>
    </source>
</reference>
<dbReference type="STRING" id="6183.A0A5K4FAL0"/>
<dbReference type="AlphaFoldDB" id="A0A5K4FAL0"/>
<protein>
    <submittedName>
        <fullName evidence="2">Mucin-2-like</fullName>
    </submittedName>
</protein>
<proteinExistence type="predicted"/>
<dbReference type="InParanoid" id="A0A5K4FAL0"/>
<organism evidence="1 2">
    <name type="scientific">Schistosoma mansoni</name>
    <name type="common">Blood fluke</name>
    <dbReference type="NCBI Taxonomy" id="6183"/>
    <lineage>
        <taxon>Eukaryota</taxon>
        <taxon>Metazoa</taxon>
        <taxon>Spiralia</taxon>
        <taxon>Lophotrochozoa</taxon>
        <taxon>Platyhelminthes</taxon>
        <taxon>Trematoda</taxon>
        <taxon>Digenea</taxon>
        <taxon>Strigeidida</taxon>
        <taxon>Schistosomatoidea</taxon>
        <taxon>Schistosomatidae</taxon>
        <taxon>Schistosoma</taxon>
    </lineage>
</organism>
<sequence length="159" mass="17997">MVIFSSYWPISFHFVLSNKKIVSTNYWIDSTIYHQTNNSAIDWDPSYADTTSLNYAVLSKQYCYLIMRTLEKATLTANKQKACTKVVFSPRQILIIWEKRQATSNTTSNVVGGNATIQINSTSTDVINTTDFTNAFTTTYNTSVQSNDTIQLYDIQTGL</sequence>
<name>A0A5K4FAL0_SCHMA</name>